<keyword evidence="2" id="KW-1185">Reference proteome</keyword>
<dbReference type="RefSeq" id="WP_061553006.1">
    <property type="nucleotide sequence ID" value="NZ_LXEX01000033.1"/>
</dbReference>
<organism evidence="1 2">
    <name type="scientific">Obesumbacterium proteus ATCC 12841</name>
    <dbReference type="NCBI Taxonomy" id="1354268"/>
    <lineage>
        <taxon>Bacteria</taxon>
        <taxon>Pseudomonadati</taxon>
        <taxon>Pseudomonadota</taxon>
        <taxon>Gammaproteobacteria</taxon>
        <taxon>Enterobacterales</taxon>
        <taxon>Hafniaceae</taxon>
        <taxon>Obesumbacterium</taxon>
    </lineage>
</organism>
<dbReference type="EMBL" id="LXEX01000033">
    <property type="protein sequence ID" value="OAT58839.1"/>
    <property type="molecule type" value="Genomic_DNA"/>
</dbReference>
<evidence type="ECO:0000313" key="2">
    <source>
        <dbReference type="Proteomes" id="UP000078431"/>
    </source>
</evidence>
<evidence type="ECO:0000313" key="1">
    <source>
        <dbReference type="EMBL" id="OAT58839.1"/>
    </source>
</evidence>
<accession>A0AA91IPG6</accession>
<proteinExistence type="predicted"/>
<reference evidence="1 2" key="1">
    <citation type="submission" date="2016-04" db="EMBL/GenBank/DDBJ databases">
        <title>ATOL: Assembling a taxonomically balanced genome-scale reconstruction of the evolutionary history of the Enterobacteriaceae.</title>
        <authorList>
            <person name="Plunkett G.III."/>
            <person name="Neeno-Eckwall E.C."/>
            <person name="Glasner J.D."/>
            <person name="Perna N.T."/>
        </authorList>
    </citation>
    <scope>NUCLEOTIDE SEQUENCE [LARGE SCALE GENOMIC DNA]</scope>
    <source>
        <strain evidence="1 2">ATCC 12841</strain>
    </source>
</reference>
<name>A0AA91IPG6_9GAMM</name>
<gene>
    <name evidence="1" type="ORF">M993_02438</name>
</gene>
<protein>
    <submittedName>
        <fullName evidence="1">DNA-damage-inducible protein D</fullName>
    </submittedName>
</protein>
<comment type="caution">
    <text evidence="1">The sequence shown here is derived from an EMBL/GenBank/DDBJ whole genome shotgun (WGS) entry which is preliminary data.</text>
</comment>
<dbReference type="AlphaFoldDB" id="A0AA91IPG6"/>
<dbReference type="Proteomes" id="UP000078431">
    <property type="component" value="Unassembled WGS sequence"/>
</dbReference>
<sequence>MALDKKLQMLQQHFDSLAQRTDSDGIEFWFARDLQPHLGYARWENFQTAIIRSVEASRLSGFKELDHFRGATKMVCFTQQKRHLSRWRFLCFNLKA</sequence>